<dbReference type="PANTHER" id="PTHR38731">
    <property type="entry name" value="LIPL45-RELATED LIPOPROTEIN-RELATED"/>
    <property type="match status" value="1"/>
</dbReference>
<feature type="signal peptide" evidence="1">
    <location>
        <begin position="1"/>
        <end position="21"/>
    </location>
</feature>
<gene>
    <name evidence="3" type="ORF">H3H39_06025</name>
</gene>
<dbReference type="PANTHER" id="PTHR38731:SF1">
    <property type="entry name" value="FECR PROTEIN DOMAIN-CONTAINING PROTEIN"/>
    <property type="match status" value="1"/>
</dbReference>
<keyword evidence="4" id="KW-1185">Reference proteome</keyword>
<evidence type="ECO:0000259" key="2">
    <source>
        <dbReference type="Pfam" id="PF04773"/>
    </source>
</evidence>
<dbReference type="InterPro" id="IPR006860">
    <property type="entry name" value="FecR"/>
</dbReference>
<reference evidence="3 4" key="1">
    <citation type="submission" date="2020-07" db="EMBL/GenBank/DDBJ databases">
        <title>Novel species isolated from subtropical streams in China.</title>
        <authorList>
            <person name="Lu H."/>
        </authorList>
    </citation>
    <scope>NUCLEOTIDE SEQUENCE [LARGE SCALE GENOMIC DNA]</scope>
    <source>
        <strain evidence="3 4">LX47W</strain>
    </source>
</reference>
<feature type="domain" description="FecR protein" evidence="2">
    <location>
        <begin position="74"/>
        <end position="160"/>
    </location>
</feature>
<feature type="chain" id="PRO_5031180996" evidence="1">
    <location>
        <begin position="22"/>
        <end position="164"/>
    </location>
</feature>
<dbReference type="Pfam" id="PF04773">
    <property type="entry name" value="FecR"/>
    <property type="match status" value="1"/>
</dbReference>
<name>A0A7W2F7T5_9BURK</name>
<sequence length="164" mass="16786">MTNRRLTILLLSALLCAGAHAETAPAAPTAATAPTTAPTGEAIGIIQNLQGTVTIARAGATLPAMVGTPLYRGDLVRTGKPGAVGIVLGDDTTISAGSASELALNDYIFDPNNGKFALAVRMLKGTFSYITGQIGKLAPDTVKVRTPDATIATRGTKVLIEIKD</sequence>
<organism evidence="3 4">
    <name type="scientific">Rugamonas apoptosis</name>
    <dbReference type="NCBI Taxonomy" id="2758570"/>
    <lineage>
        <taxon>Bacteria</taxon>
        <taxon>Pseudomonadati</taxon>
        <taxon>Pseudomonadota</taxon>
        <taxon>Betaproteobacteria</taxon>
        <taxon>Burkholderiales</taxon>
        <taxon>Oxalobacteraceae</taxon>
        <taxon>Telluria group</taxon>
        <taxon>Rugamonas</taxon>
    </lineage>
</organism>
<keyword evidence="1" id="KW-0732">Signal</keyword>
<comment type="caution">
    <text evidence="3">The sequence shown here is derived from an EMBL/GenBank/DDBJ whole genome shotgun (WGS) entry which is preliminary data.</text>
</comment>
<protein>
    <submittedName>
        <fullName evidence="3">FecR domain-containing protein</fullName>
    </submittedName>
</protein>
<accession>A0A7W2F7T5</accession>
<proteinExistence type="predicted"/>
<dbReference type="Proteomes" id="UP000573499">
    <property type="component" value="Unassembled WGS sequence"/>
</dbReference>
<evidence type="ECO:0000256" key="1">
    <source>
        <dbReference type="SAM" id="SignalP"/>
    </source>
</evidence>
<evidence type="ECO:0000313" key="4">
    <source>
        <dbReference type="Proteomes" id="UP000573499"/>
    </source>
</evidence>
<dbReference type="AlphaFoldDB" id="A0A7W2F7T5"/>
<dbReference type="EMBL" id="JACEZU010000002">
    <property type="protein sequence ID" value="MBA5686609.1"/>
    <property type="molecule type" value="Genomic_DNA"/>
</dbReference>
<evidence type="ECO:0000313" key="3">
    <source>
        <dbReference type="EMBL" id="MBA5686609.1"/>
    </source>
</evidence>